<dbReference type="PANTHER" id="PTHR43085:SF57">
    <property type="entry name" value="CARBOHYDRATE KINASE PFKB DOMAIN-CONTAINING PROTEIN"/>
    <property type="match status" value="1"/>
</dbReference>
<organism evidence="5 6">
    <name type="scientific">Litoribacter ruber</name>
    <dbReference type="NCBI Taxonomy" id="702568"/>
    <lineage>
        <taxon>Bacteria</taxon>
        <taxon>Pseudomonadati</taxon>
        <taxon>Bacteroidota</taxon>
        <taxon>Cytophagia</taxon>
        <taxon>Cytophagales</taxon>
        <taxon>Cyclobacteriaceae</taxon>
        <taxon>Litoribacter</taxon>
    </lineage>
</organism>
<gene>
    <name evidence="5" type="ORF">KI659_02740</name>
</gene>
<evidence type="ECO:0000313" key="6">
    <source>
        <dbReference type="Proteomes" id="UP001319104"/>
    </source>
</evidence>
<sequence length="292" mass="32823">MKQTICFGEVLFDQFRDKSIPGGAPMNVALHFQQLGFQSLMISMVGKDRQGEELLSFLKERNLNTSLIGIHESLPTGLVLVNDQDPKNVTYEIVEPAAYDEITWSEEAQEAIDQSEVFVYGSLATRNEVSRKSLLKYLSHTSTLKVFDINLRPPFDDLELLEDILVHTDILKVNEHELQILADYHEFGNDPEITCEKLEEAYDLRLICVTRGDKGAMISQKGEIFEHEGYQTEVVDTVGSGDAFLAALIYGYLEGEKLEDMLDFACALGTYVASHKGATPKYDIQTVRQIMG</sequence>
<comment type="caution">
    <text evidence="5">The sequence shown here is derived from an EMBL/GenBank/DDBJ whole genome shotgun (WGS) entry which is preliminary data.</text>
</comment>
<dbReference type="Proteomes" id="UP001319104">
    <property type="component" value="Unassembled WGS sequence"/>
</dbReference>
<dbReference type="PANTHER" id="PTHR43085">
    <property type="entry name" value="HEXOKINASE FAMILY MEMBER"/>
    <property type="match status" value="1"/>
</dbReference>
<proteinExistence type="inferred from homology"/>
<dbReference type="SUPFAM" id="SSF53613">
    <property type="entry name" value="Ribokinase-like"/>
    <property type="match status" value="1"/>
</dbReference>
<feature type="domain" description="Carbohydrate kinase PfkB" evidence="4">
    <location>
        <begin position="7"/>
        <end position="280"/>
    </location>
</feature>
<evidence type="ECO:0000256" key="3">
    <source>
        <dbReference type="ARBA" id="ARBA00022777"/>
    </source>
</evidence>
<comment type="similarity">
    <text evidence="1">Belongs to the carbohydrate kinase PfkB family.</text>
</comment>
<keyword evidence="3 5" id="KW-0418">Kinase</keyword>
<protein>
    <submittedName>
        <fullName evidence="5">Carbohydrate kinase</fullName>
    </submittedName>
</protein>
<dbReference type="InterPro" id="IPR011611">
    <property type="entry name" value="PfkB_dom"/>
</dbReference>
<evidence type="ECO:0000256" key="2">
    <source>
        <dbReference type="ARBA" id="ARBA00022679"/>
    </source>
</evidence>
<dbReference type="RefSeq" id="WP_213943797.1">
    <property type="nucleotide sequence ID" value="NZ_JAHCMY010000001.1"/>
</dbReference>
<name>A0AAP2CFR3_9BACT</name>
<dbReference type="PROSITE" id="PS00584">
    <property type="entry name" value="PFKB_KINASES_2"/>
    <property type="match status" value="1"/>
</dbReference>
<dbReference type="EMBL" id="JAHCMY010000001">
    <property type="protein sequence ID" value="MBS9522925.1"/>
    <property type="molecule type" value="Genomic_DNA"/>
</dbReference>
<accession>A0AAP2CFR3</accession>
<reference evidence="5 6" key="1">
    <citation type="submission" date="2021-05" db="EMBL/GenBank/DDBJ databases">
        <authorList>
            <person name="Zhang Z.D."/>
            <person name="Osman G."/>
        </authorList>
    </citation>
    <scope>NUCLEOTIDE SEQUENCE [LARGE SCALE GENOMIC DNA]</scope>
    <source>
        <strain evidence="5 6">KCTC 32217</strain>
    </source>
</reference>
<dbReference type="AlphaFoldDB" id="A0AAP2CFR3"/>
<dbReference type="InterPro" id="IPR050306">
    <property type="entry name" value="PfkB_Carbo_kinase"/>
</dbReference>
<dbReference type="PROSITE" id="PS00583">
    <property type="entry name" value="PFKB_KINASES_1"/>
    <property type="match status" value="1"/>
</dbReference>
<keyword evidence="2" id="KW-0808">Transferase</keyword>
<dbReference type="CDD" id="cd01167">
    <property type="entry name" value="bac_FRK"/>
    <property type="match status" value="1"/>
</dbReference>
<dbReference type="Gene3D" id="3.40.1190.20">
    <property type="match status" value="1"/>
</dbReference>
<evidence type="ECO:0000313" key="5">
    <source>
        <dbReference type="EMBL" id="MBS9522925.1"/>
    </source>
</evidence>
<dbReference type="Pfam" id="PF00294">
    <property type="entry name" value="PfkB"/>
    <property type="match status" value="1"/>
</dbReference>
<dbReference type="InterPro" id="IPR029056">
    <property type="entry name" value="Ribokinase-like"/>
</dbReference>
<evidence type="ECO:0000256" key="1">
    <source>
        <dbReference type="ARBA" id="ARBA00010688"/>
    </source>
</evidence>
<dbReference type="InterPro" id="IPR002173">
    <property type="entry name" value="Carboh/pur_kinase_PfkB_CS"/>
</dbReference>
<evidence type="ECO:0000259" key="4">
    <source>
        <dbReference type="Pfam" id="PF00294"/>
    </source>
</evidence>
<dbReference type="GO" id="GO:0016301">
    <property type="term" value="F:kinase activity"/>
    <property type="evidence" value="ECO:0007669"/>
    <property type="project" value="UniProtKB-KW"/>
</dbReference>
<keyword evidence="6" id="KW-1185">Reference proteome</keyword>